<dbReference type="Gene3D" id="3.40.140.70">
    <property type="entry name" value="Ubiquitin-like modifier-activating enzyme ATG7 N-terminal domain"/>
    <property type="match status" value="1"/>
</dbReference>
<sequence>MSETQLKFCYPFISFIDISFFQELARLKLEVFKLDTELRSLYSTINCNHRDQSSQSGHLFLDSQSFDAEGSSKDVPLSGSLLNFNTLEDFRDFDKTKFLNEKARTLFEQGLKDPNHCIQFFMLSFADLKKYKFYHWICAPSFQMSDTSLLVNRNEFIRDVNKFDMLAGHLQNKWIGFLDKNENYLGDQWSVVNDASAIMIRDTSFAPQTPSAFAKNLITLVAHQRPKLETIRVYFIRNESDTSYWLRIQIKRHEGKDAAYLKTSGWERNVQNKLIPKLTDLNSLVNPTKLAEQSVDLNLKLMKWRIAPELDLDSIKSCRVLLLGAGTLGCYVARTALAWGVRKITFVDNSTVSLSNPVRQSLYKFDSHGKPKAAEAALALKEIAPMVDAAGYNLEIPMIGHPVRNEIAQHRDYDELVRLIKEHDAVFLLMDSRETRWLPTVLGYAENKTVINAALGFDSYLVMRHGTSNCNDTNMRLGCYFCNDVVAPSDSLRDRTLDQMCTVTRPGVALMASSQSVELLVSLLQHPLRANCTPDDVNVLGSIPHQIRGFLNEFKTLQLRTPAYVHCSACSSAVVDKLKTCGWDFVRQAMNNYKYVEDLSGLSEVQDLAEKAASSLVFTSDDEYEDDVM</sequence>
<dbReference type="STRING" id="1230905.A0A1G4JIT9"/>
<keyword evidence="7" id="KW-0963">Cytoplasm</keyword>
<dbReference type="InterPro" id="IPR006285">
    <property type="entry name" value="Atg7"/>
</dbReference>
<keyword evidence="4 7" id="KW-0653">Protein transport</keyword>
<dbReference type="InterPro" id="IPR000594">
    <property type="entry name" value="ThiF_NAD_FAD-bd"/>
</dbReference>
<reference evidence="10 11" key="1">
    <citation type="submission" date="2016-03" db="EMBL/GenBank/DDBJ databases">
        <authorList>
            <person name="Devillers H."/>
        </authorList>
    </citation>
    <scope>NUCLEOTIDE SEQUENCE [LARGE SCALE GENOMIC DNA]</scope>
    <source>
        <strain evidence="10">CBS 11717</strain>
    </source>
</reference>
<gene>
    <name evidence="10" type="ORF">LAMI_0E00408G</name>
</gene>
<dbReference type="Gene3D" id="3.40.140.100">
    <property type="entry name" value="Ubiquitin-like modifier-activating enzyme ATG7 C-terminal domain"/>
    <property type="match status" value="1"/>
</dbReference>
<evidence type="ECO:0000256" key="7">
    <source>
        <dbReference type="RuleBase" id="RU366022"/>
    </source>
</evidence>
<keyword evidence="7" id="KW-0833">Ubl conjugation pathway</keyword>
<evidence type="ECO:0000256" key="1">
    <source>
        <dbReference type="ARBA" id="ARBA00010931"/>
    </source>
</evidence>
<organism evidence="10 11">
    <name type="scientific">Lachancea mirantina</name>
    <dbReference type="NCBI Taxonomy" id="1230905"/>
    <lineage>
        <taxon>Eukaryota</taxon>
        <taxon>Fungi</taxon>
        <taxon>Dikarya</taxon>
        <taxon>Ascomycota</taxon>
        <taxon>Saccharomycotina</taxon>
        <taxon>Saccharomycetes</taxon>
        <taxon>Saccharomycetales</taxon>
        <taxon>Saccharomycetaceae</taxon>
        <taxon>Lachancea</taxon>
    </lineage>
</organism>
<evidence type="ECO:0000256" key="6">
    <source>
        <dbReference type="PIRSR" id="PIRSR606285-1"/>
    </source>
</evidence>
<dbReference type="AlphaFoldDB" id="A0A1G4JIT9"/>
<dbReference type="OrthoDB" id="338614at2759"/>
<keyword evidence="3 7" id="KW-0813">Transport</keyword>
<dbReference type="Pfam" id="PF00899">
    <property type="entry name" value="ThiF"/>
    <property type="match status" value="1"/>
</dbReference>
<dbReference type="InterPro" id="IPR042523">
    <property type="entry name" value="Atg7_N_2"/>
</dbReference>
<dbReference type="InterPro" id="IPR032197">
    <property type="entry name" value="Atg7_N"/>
</dbReference>
<keyword evidence="5 7" id="KW-0072">Autophagy</keyword>
<evidence type="ECO:0000256" key="2">
    <source>
        <dbReference type="ARBA" id="ARBA00017647"/>
    </source>
</evidence>
<dbReference type="InterPro" id="IPR042522">
    <property type="entry name" value="Atg7_N_1"/>
</dbReference>
<proteinExistence type="inferred from homology"/>
<dbReference type="GO" id="GO:0015031">
    <property type="term" value="P:protein transport"/>
    <property type="evidence" value="ECO:0007669"/>
    <property type="project" value="UniProtKB-UniRule"/>
</dbReference>
<evidence type="ECO:0000259" key="9">
    <source>
        <dbReference type="Pfam" id="PF16420"/>
    </source>
</evidence>
<dbReference type="Gene3D" id="3.40.50.720">
    <property type="entry name" value="NAD(P)-binding Rossmann-like Domain"/>
    <property type="match status" value="1"/>
</dbReference>
<evidence type="ECO:0000256" key="3">
    <source>
        <dbReference type="ARBA" id="ARBA00022448"/>
    </source>
</evidence>
<evidence type="ECO:0000256" key="5">
    <source>
        <dbReference type="ARBA" id="ARBA00023006"/>
    </source>
</evidence>
<dbReference type="GO" id="GO:0006995">
    <property type="term" value="P:cellular response to nitrogen starvation"/>
    <property type="evidence" value="ECO:0007669"/>
    <property type="project" value="TreeGrafter"/>
</dbReference>
<evidence type="ECO:0000256" key="4">
    <source>
        <dbReference type="ARBA" id="ARBA00022927"/>
    </source>
</evidence>
<dbReference type="GO" id="GO:0000422">
    <property type="term" value="P:autophagy of mitochondrion"/>
    <property type="evidence" value="ECO:0007669"/>
    <property type="project" value="TreeGrafter"/>
</dbReference>
<feature type="active site" description="Glycyl thioester intermediate" evidence="6">
    <location>
        <position position="501"/>
    </location>
</feature>
<protein>
    <recommendedName>
        <fullName evidence="2 7">Ubiquitin-like modifier-activating enzyme ATG7</fullName>
    </recommendedName>
    <alternativeName>
        <fullName evidence="7">Autophagy-related protein 7</fullName>
    </alternativeName>
</protein>
<dbReference type="FunFam" id="3.40.50.720:FF:000243">
    <property type="entry name" value="Ubiquitin-like modifier-activating enzyme ATG7"/>
    <property type="match status" value="1"/>
</dbReference>
<evidence type="ECO:0000259" key="8">
    <source>
        <dbReference type="Pfam" id="PF00899"/>
    </source>
</evidence>
<dbReference type="GO" id="GO:0019779">
    <property type="term" value="F:Atg8 activating enzyme activity"/>
    <property type="evidence" value="ECO:0007669"/>
    <property type="project" value="TreeGrafter"/>
</dbReference>
<comment type="subcellular location">
    <subcellularLocation>
        <location evidence="7">Cytoplasm</location>
    </subcellularLocation>
    <subcellularLocation>
        <location evidence="7">Preautophagosomal structure</location>
    </subcellularLocation>
</comment>
<accession>A0A1G4JIT9</accession>
<comment type="subunit">
    <text evidence="7">Homodimer.</text>
</comment>
<dbReference type="NCBIfam" id="TIGR01381">
    <property type="entry name" value="E1_like_apg7"/>
    <property type="match status" value="1"/>
</dbReference>
<dbReference type="InterPro" id="IPR045886">
    <property type="entry name" value="ThiF/MoeB/HesA"/>
</dbReference>
<dbReference type="Proteomes" id="UP000191024">
    <property type="component" value="Chromosome E"/>
</dbReference>
<feature type="domain" description="Ubiquitin-like modifier-activating enzyme Atg7 N-terminal" evidence="9">
    <location>
        <begin position="11"/>
        <end position="284"/>
    </location>
</feature>
<dbReference type="PANTHER" id="PTHR10953:SF3">
    <property type="entry name" value="UBIQUITIN-LIKE MODIFIER-ACTIVATING ENZYME ATG7"/>
    <property type="match status" value="1"/>
</dbReference>
<dbReference type="InterPro" id="IPR035985">
    <property type="entry name" value="Ubiquitin-activating_enz"/>
</dbReference>
<dbReference type="GO" id="GO:0000407">
    <property type="term" value="C:phagophore assembly site"/>
    <property type="evidence" value="ECO:0007669"/>
    <property type="project" value="UniProtKB-SubCell"/>
</dbReference>
<name>A0A1G4JIT9_9SACH</name>
<dbReference type="GO" id="GO:0032446">
    <property type="term" value="P:protein modification by small protein conjugation"/>
    <property type="evidence" value="ECO:0007669"/>
    <property type="project" value="TreeGrafter"/>
</dbReference>
<dbReference type="Pfam" id="PF16420">
    <property type="entry name" value="ATG7_N"/>
    <property type="match status" value="1"/>
</dbReference>
<evidence type="ECO:0000313" key="10">
    <source>
        <dbReference type="EMBL" id="SCU90054.1"/>
    </source>
</evidence>
<dbReference type="SUPFAM" id="SSF69572">
    <property type="entry name" value="Activating enzymes of the ubiquitin-like proteins"/>
    <property type="match status" value="1"/>
</dbReference>
<feature type="domain" description="THIF-type NAD/FAD binding fold" evidence="8">
    <location>
        <begin position="302"/>
        <end position="531"/>
    </location>
</feature>
<evidence type="ECO:0000313" key="11">
    <source>
        <dbReference type="Proteomes" id="UP000191024"/>
    </source>
</evidence>
<comment type="similarity">
    <text evidence="1 7">Belongs to the ATG7 family.</text>
</comment>
<dbReference type="EMBL" id="LT598465">
    <property type="protein sequence ID" value="SCU90054.1"/>
    <property type="molecule type" value="Genomic_DNA"/>
</dbReference>
<dbReference type="PANTHER" id="PTHR10953">
    <property type="entry name" value="UBIQUITIN-ACTIVATING ENZYME E1"/>
    <property type="match status" value="1"/>
</dbReference>
<keyword evidence="11" id="KW-1185">Reference proteome</keyword>
<dbReference type="GO" id="GO:0034727">
    <property type="term" value="P:piecemeal microautophagy of the nucleus"/>
    <property type="evidence" value="ECO:0007669"/>
    <property type="project" value="TreeGrafter"/>
</dbReference>
<dbReference type="GO" id="GO:0019778">
    <property type="term" value="F:Atg12 activating enzyme activity"/>
    <property type="evidence" value="ECO:0007669"/>
    <property type="project" value="TreeGrafter"/>
</dbReference>
<dbReference type="GO" id="GO:0000045">
    <property type="term" value="P:autophagosome assembly"/>
    <property type="evidence" value="ECO:0007669"/>
    <property type="project" value="TreeGrafter"/>
</dbReference>
<comment type="function">
    <text evidence="7">E1-like activating enzyme involved in the 2 ubiquitin-like systems required for cytoplasm to vacuole transport (Cvt) and autophagy. Activates ATG12 for its conjugation with ATG5 and ATG8 for its conjugation with phosphatidylethanolamine. Both systems are needed for the ATG8 association to Cvt vesicles and autophagosomes membranes. Autophagy is essential for maintenance of amino acid levels and protein synthesis under nitrogen starvation. Required for selective autophagic degradation of the nucleus (nucleophagy) as well as for mitophagy which contributes to regulate mitochondrial quantity and quality by eliminating the mitochondria to a basal level to fulfill cellular energy requirements and preventing excess ROS production.</text>
</comment>